<dbReference type="AlphaFoldDB" id="A0A6I4YLY1"/>
<dbReference type="RefSeq" id="WP_160976580.1">
    <property type="nucleotide sequence ID" value="NZ_WVHK01000006.1"/>
</dbReference>
<comment type="caution">
    <text evidence="1">The sequence shown here is derived from an EMBL/GenBank/DDBJ whole genome shotgun (WGS) entry which is preliminary data.</text>
</comment>
<evidence type="ECO:0000313" key="2">
    <source>
        <dbReference type="Proteomes" id="UP000430519"/>
    </source>
</evidence>
<sequence>MDDLDAGVVTLEGDTYGQHQEQDAVSAVLPELREVGALVVFRGHAVTATLFAGIGAQVESLEA</sequence>
<evidence type="ECO:0000313" key="1">
    <source>
        <dbReference type="EMBL" id="MXV18595.1"/>
    </source>
</evidence>
<dbReference type="Proteomes" id="UP000430519">
    <property type="component" value="Unassembled WGS sequence"/>
</dbReference>
<reference evidence="1 2" key="1">
    <citation type="submission" date="2019-11" db="EMBL/GenBank/DDBJ databases">
        <title>Genome sequence of Deinococcus xianganensis Y35, AI-2 producing algicidal bacterium, isolated from lake water.</title>
        <authorList>
            <person name="Li Y."/>
        </authorList>
    </citation>
    <scope>NUCLEOTIDE SEQUENCE [LARGE SCALE GENOMIC DNA]</scope>
    <source>
        <strain evidence="1 2">Y35</strain>
    </source>
</reference>
<gene>
    <name evidence="1" type="ORF">GLX28_02955</name>
</gene>
<accession>A0A6I4YLY1</accession>
<protein>
    <submittedName>
        <fullName evidence="1">Uncharacterized protein</fullName>
    </submittedName>
</protein>
<organism evidence="1 2">
    <name type="scientific">Deinococcus xianganensis</name>
    <dbReference type="NCBI Taxonomy" id="1507289"/>
    <lineage>
        <taxon>Bacteria</taxon>
        <taxon>Thermotogati</taxon>
        <taxon>Deinococcota</taxon>
        <taxon>Deinococci</taxon>
        <taxon>Deinococcales</taxon>
        <taxon>Deinococcaceae</taxon>
        <taxon>Deinococcus</taxon>
    </lineage>
</organism>
<proteinExistence type="predicted"/>
<keyword evidence="2" id="KW-1185">Reference proteome</keyword>
<dbReference type="EMBL" id="WVHK01000006">
    <property type="protein sequence ID" value="MXV18595.1"/>
    <property type="molecule type" value="Genomic_DNA"/>
</dbReference>
<name>A0A6I4YLY1_9DEIO</name>